<dbReference type="InterPro" id="IPR001599">
    <property type="entry name" value="Macroglobln_a2"/>
</dbReference>
<keyword evidence="2" id="KW-0646">Protease inhibitor</keyword>
<evidence type="ECO:0008006" key="11">
    <source>
        <dbReference type="Google" id="ProtNLM"/>
    </source>
</evidence>
<evidence type="ECO:0000256" key="6">
    <source>
        <dbReference type="SAM" id="SignalP"/>
    </source>
</evidence>
<reference evidence="9" key="2">
    <citation type="submission" date="2025-09" db="UniProtKB">
        <authorList>
            <consortium name="Ensembl"/>
        </authorList>
    </citation>
    <scope>IDENTIFICATION</scope>
</reference>
<feature type="domain" description="Alpha-2-macroglobulin bait region" evidence="7">
    <location>
        <begin position="450"/>
        <end position="598"/>
    </location>
</feature>
<evidence type="ECO:0000259" key="8">
    <source>
        <dbReference type="SMART" id="SM01360"/>
    </source>
</evidence>
<dbReference type="Pfam" id="PF17791">
    <property type="entry name" value="MG3"/>
    <property type="match status" value="1"/>
</dbReference>
<evidence type="ECO:0000256" key="1">
    <source>
        <dbReference type="ARBA" id="ARBA00010952"/>
    </source>
</evidence>
<dbReference type="FunFam" id="2.60.40.1930:FF:000001">
    <property type="entry name" value="CD109 isoform 3"/>
    <property type="match status" value="1"/>
</dbReference>
<dbReference type="PANTHER" id="PTHR11412:SF185">
    <property type="entry name" value="ALPHA-2-MACROGLOBULIN-LIKE PROTEIN 1"/>
    <property type="match status" value="1"/>
</dbReference>
<keyword evidence="10" id="KW-1185">Reference proteome</keyword>
<dbReference type="Proteomes" id="UP000694522">
    <property type="component" value="Unplaced"/>
</dbReference>
<dbReference type="InterPro" id="IPR013783">
    <property type="entry name" value="Ig-like_fold"/>
</dbReference>
<dbReference type="Gene3D" id="2.60.40.1930">
    <property type="match status" value="2"/>
</dbReference>
<comment type="similarity">
    <text evidence="1">Belongs to the protease inhibitor I39 (alpha-2-macroglobulin) family.</text>
</comment>
<evidence type="ECO:0000256" key="3">
    <source>
        <dbReference type="ARBA" id="ARBA00022729"/>
    </source>
</evidence>
<dbReference type="InterPro" id="IPR011625">
    <property type="entry name" value="A2M_N_BRD"/>
</dbReference>
<dbReference type="InterPro" id="IPR014756">
    <property type="entry name" value="Ig_E-set"/>
</dbReference>
<dbReference type="InterPro" id="IPR041555">
    <property type="entry name" value="MG3"/>
</dbReference>
<evidence type="ECO:0000259" key="7">
    <source>
        <dbReference type="SMART" id="SM01359"/>
    </source>
</evidence>
<evidence type="ECO:0000313" key="10">
    <source>
        <dbReference type="Proteomes" id="UP000694522"/>
    </source>
</evidence>
<keyword evidence="3 6" id="KW-0732">Signal</keyword>
<dbReference type="SUPFAM" id="SSF81296">
    <property type="entry name" value="E set domains"/>
    <property type="match status" value="1"/>
</dbReference>
<dbReference type="InterPro" id="IPR002890">
    <property type="entry name" value="MG2"/>
</dbReference>
<dbReference type="SMART" id="SM01360">
    <property type="entry name" value="A2M"/>
    <property type="match status" value="1"/>
</dbReference>
<dbReference type="GO" id="GO:0004867">
    <property type="term" value="F:serine-type endopeptidase inhibitor activity"/>
    <property type="evidence" value="ECO:0007669"/>
    <property type="project" value="UniProtKB-KW"/>
</dbReference>
<dbReference type="Pfam" id="PF07703">
    <property type="entry name" value="A2M_BRD"/>
    <property type="match status" value="1"/>
</dbReference>
<dbReference type="Gene3D" id="2.60.40.10">
    <property type="entry name" value="Immunoglobulins"/>
    <property type="match status" value="2"/>
</dbReference>
<dbReference type="Ensembl" id="ENSACOT00000007612.1">
    <property type="protein sequence ID" value="ENSACOP00000007350.1"/>
    <property type="gene ID" value="ENSACOG00000005164.1"/>
</dbReference>
<dbReference type="Gene3D" id="2.20.130.20">
    <property type="match status" value="1"/>
</dbReference>
<sequence>MGSAAALPCLLLCTLYLTAGASAKPHYLVLFPSTLHYPYPGKVHIHLMDLDEPVRVTLHLESRLGVPNITLEEQGNEILQLNWPHFPNSSTPPARMYEVAHLHISIHGGSLHVSEKRNVEVKAVELRALVQTDKDVYEPGQTVKIRIVCLDQNLTAINREIPLVVVQDPNENPVAEWQEVNLQQGIVDLSFSLGAEPALGTYTITMEGSFHQFTVKDSGWPKFEVLIQLPHSVAKKDEKIPMDVCGLYPSGKTFRGRAEARLCQVYSFFAFLSTSTMTCAELRGQTGRNGCFSTEVPSTFFNLTNLDYGNQLHAFASLLEEGTGMQRAANKSSVIVDEEIIITFESSDKFYKPGVPYTGTMLLKGINGSALTEKELLVVVGTGDIQRKALLTDRWGRASFELDTSGWKNRVSVHGEVKPPSSENENLGYPNYRSAPRRVYPFSVGSTSFLKIHRVITQLPCGRPLQLSVDYLFDEKAMGSKQQSLDVVLLVLAKGTIATVLRKELPADAGLSGSFSLELPIGPELAPAAKVLGYVVLPDSEVVADSTELKVAKCFRSEVNLSFSEKRAVVGSQLRMKMQAAPGSLCAIYAVDQRAQSSSTKGKDKLNPNVVYNSIAVFGGPTYSLEPEELVSCQTSVDEHEDTIVSLPPINRFDVPGKRKRCCRRRSSQQVLQPGSSSLFKDAGLKTATNAKLGCPSSTRLYPQGPELEADVLNDPGMQTGFLETWLWELVPVGDNGSAEMTVTVPDIITEWEAGMLCTTPLGLALAPATTITTFKPFLVELALPYGVVQHETFTLVATVFNHLQQCLRVRVMLLESVELEVLGGSDEVKGGCVCADKTRTFQWDVRATSMGEVNVTVIARALQSEELCGTKVPVVPAHGHMDTETKLLMVQVSIEVLVPPSCQEQSCTQSSRPWSRAEHLPIPQPVWMEPVGAAGCTKCIHAPWDHHPPSVGWCLPIPVGVRLVHLRLLWVCGVLITLCMGLLQGQCVGPKLSGAIRADGPGSRQGIYWG</sequence>
<feature type="domain" description="Alpha-2-macroglobulin" evidence="8">
    <location>
        <begin position="725"/>
        <end position="814"/>
    </location>
</feature>
<feature type="chain" id="PRO_5034093301" description="Alpha-2-macroglobulin-like protein 1" evidence="6">
    <location>
        <begin position="24"/>
        <end position="1011"/>
    </location>
</feature>
<reference evidence="9" key="1">
    <citation type="submission" date="2025-08" db="UniProtKB">
        <authorList>
            <consortium name="Ensembl"/>
        </authorList>
    </citation>
    <scope>IDENTIFICATION</scope>
</reference>
<name>A0A8B9IUP0_9PSIT</name>
<dbReference type="SMART" id="SM01359">
    <property type="entry name" value="A2M_N_2"/>
    <property type="match status" value="1"/>
</dbReference>
<dbReference type="Pfam" id="PF00207">
    <property type="entry name" value="A2M"/>
    <property type="match status" value="1"/>
</dbReference>
<dbReference type="PANTHER" id="PTHR11412">
    <property type="entry name" value="MACROGLOBULIN / COMPLEMENT"/>
    <property type="match status" value="1"/>
</dbReference>
<feature type="signal peptide" evidence="6">
    <location>
        <begin position="1"/>
        <end position="23"/>
    </location>
</feature>
<evidence type="ECO:0000256" key="4">
    <source>
        <dbReference type="ARBA" id="ARBA00022900"/>
    </source>
</evidence>
<proteinExistence type="inferred from homology"/>
<dbReference type="InterPro" id="IPR050473">
    <property type="entry name" value="A2M/Complement_sys"/>
</dbReference>
<protein>
    <recommendedName>
        <fullName evidence="11">Alpha-2-macroglobulin-like protein 1</fullName>
    </recommendedName>
</protein>
<organism evidence="9 10">
    <name type="scientific">Amazona collaria</name>
    <name type="common">yellow-billed parrot</name>
    <dbReference type="NCBI Taxonomy" id="241587"/>
    <lineage>
        <taxon>Eukaryota</taxon>
        <taxon>Metazoa</taxon>
        <taxon>Chordata</taxon>
        <taxon>Craniata</taxon>
        <taxon>Vertebrata</taxon>
        <taxon>Euteleostomi</taxon>
        <taxon>Archelosauria</taxon>
        <taxon>Archosauria</taxon>
        <taxon>Dinosauria</taxon>
        <taxon>Saurischia</taxon>
        <taxon>Theropoda</taxon>
        <taxon>Coelurosauria</taxon>
        <taxon>Aves</taxon>
        <taxon>Neognathae</taxon>
        <taxon>Neoaves</taxon>
        <taxon>Telluraves</taxon>
        <taxon>Australaves</taxon>
        <taxon>Psittaciformes</taxon>
        <taxon>Psittacidae</taxon>
        <taxon>Amazona</taxon>
    </lineage>
</organism>
<evidence type="ECO:0000256" key="5">
    <source>
        <dbReference type="ARBA" id="ARBA00023180"/>
    </source>
</evidence>
<evidence type="ECO:0000313" key="9">
    <source>
        <dbReference type="Ensembl" id="ENSACOP00000007350.1"/>
    </source>
</evidence>
<keyword evidence="5" id="KW-0325">Glycoprotein</keyword>
<dbReference type="Pfam" id="PF01835">
    <property type="entry name" value="MG2"/>
    <property type="match status" value="1"/>
</dbReference>
<accession>A0A8B9IUP0</accession>
<evidence type="ECO:0000256" key="2">
    <source>
        <dbReference type="ARBA" id="ARBA00022690"/>
    </source>
</evidence>
<dbReference type="Pfam" id="PF17789">
    <property type="entry name" value="MG4"/>
    <property type="match status" value="1"/>
</dbReference>
<dbReference type="AlphaFoldDB" id="A0A8B9IUP0"/>
<dbReference type="InterPro" id="IPR040839">
    <property type="entry name" value="MG4"/>
</dbReference>
<keyword evidence="4" id="KW-0722">Serine protease inhibitor</keyword>